<sequence>MDFAKNILQKYGWKEGDGLGKNTDGIVAPIKASLKFNTAGLGQDPAKDLTNNWWERVYNDAAGNIAVENGDAGGVSQQEPVRLRQVETDGVEISTAGFSVRKLKKKSAQAGDGQSRYGTSFLRASVLMGGSGKEETVANHTSTEDIEYAPVKMLTDEELFAACGGRTAHKGARHGLKLSGKLARIDEQNSKLLKQLECDSFETVIKSNDWQVQLTRNGRKKSKKQKRNEQRWIEHGGGANGKMEHEDDDEVKDMVHHADYVVAKNRKKRKAHERTEQELADEMVSMFAELPEEDGREEEEEEAPPQLESKKKSKKSQRKLLSADAELDLLSDKIRQLDHSSVTIKKRERKKKTKRKTVCEQQDDGDIAIGSPDPAAKYRKDYRRDAKQTNRLLKSVVPHEVPETPAKSSKPKRLLRSDSSDGSDEEDVVSRVNEEQNRYWKKMRANVPKIKIIEPTEDDCLALGQELKERHKNEVKRVANRSSSGKRKKSKRRERCVAQLADSLSKKL</sequence>
<dbReference type="GO" id="GO:0003676">
    <property type="term" value="F:nucleic acid binding"/>
    <property type="evidence" value="ECO:0007669"/>
    <property type="project" value="InterPro"/>
</dbReference>
<feature type="region of interest" description="Disordered" evidence="2">
    <location>
        <begin position="472"/>
        <end position="508"/>
    </location>
</feature>
<name>A0A8W7K9V0_ANOAL</name>
<feature type="region of interest" description="Disordered" evidence="2">
    <location>
        <begin position="289"/>
        <end position="437"/>
    </location>
</feature>
<evidence type="ECO:0000313" key="5">
    <source>
        <dbReference type="Proteomes" id="UP000069272"/>
    </source>
</evidence>
<feature type="compositionally biased region" description="Basic residues" evidence="2">
    <location>
        <begin position="344"/>
        <end position="356"/>
    </location>
</feature>
<evidence type="ECO:0000313" key="4">
    <source>
        <dbReference type="EnsemblMetazoa" id="AALB016759-PA"/>
    </source>
</evidence>
<evidence type="ECO:0000256" key="2">
    <source>
        <dbReference type="SAM" id="MobiDB-lite"/>
    </source>
</evidence>
<dbReference type="PANTHER" id="PTHR23149:SF9">
    <property type="entry name" value="G PATCH DOMAIN-CONTAINING PROTEIN 4"/>
    <property type="match status" value="1"/>
</dbReference>
<dbReference type="GO" id="GO:0005730">
    <property type="term" value="C:nucleolus"/>
    <property type="evidence" value="ECO:0007669"/>
    <property type="project" value="TreeGrafter"/>
</dbReference>
<feature type="compositionally biased region" description="Acidic residues" evidence="2">
    <location>
        <begin position="290"/>
        <end position="303"/>
    </location>
</feature>
<dbReference type="Pfam" id="PF01585">
    <property type="entry name" value="G-patch"/>
    <property type="match status" value="1"/>
</dbReference>
<dbReference type="InterPro" id="IPR000467">
    <property type="entry name" value="G_patch_dom"/>
</dbReference>
<accession>A0A8W7K9V0</accession>
<organism evidence="4 5">
    <name type="scientific">Anopheles albimanus</name>
    <name type="common">New world malaria mosquito</name>
    <dbReference type="NCBI Taxonomy" id="7167"/>
    <lineage>
        <taxon>Eukaryota</taxon>
        <taxon>Metazoa</taxon>
        <taxon>Ecdysozoa</taxon>
        <taxon>Arthropoda</taxon>
        <taxon>Hexapoda</taxon>
        <taxon>Insecta</taxon>
        <taxon>Pterygota</taxon>
        <taxon>Neoptera</taxon>
        <taxon>Endopterygota</taxon>
        <taxon>Diptera</taxon>
        <taxon>Nematocera</taxon>
        <taxon>Culicoidea</taxon>
        <taxon>Culicidae</taxon>
        <taxon>Anophelinae</taxon>
        <taxon>Anopheles</taxon>
    </lineage>
</organism>
<dbReference type="OrthoDB" id="10019757at2759"/>
<feature type="compositionally biased region" description="Basic residues" evidence="2">
    <location>
        <begin position="217"/>
        <end position="226"/>
    </location>
</feature>
<protein>
    <recommendedName>
        <fullName evidence="1">G patch domain-containing protein 4</fullName>
    </recommendedName>
</protein>
<dbReference type="PANTHER" id="PTHR23149">
    <property type="entry name" value="G PATCH DOMAIN CONTAINING PROTEIN"/>
    <property type="match status" value="1"/>
</dbReference>
<dbReference type="Proteomes" id="UP000069272">
    <property type="component" value="Chromosome 2R"/>
</dbReference>
<feature type="compositionally biased region" description="Basic residues" evidence="2">
    <location>
        <begin position="484"/>
        <end position="494"/>
    </location>
</feature>
<keyword evidence="5" id="KW-1185">Reference proteome</keyword>
<dbReference type="RefSeq" id="XP_035794941.1">
    <property type="nucleotide sequence ID" value="XM_035939048.1"/>
</dbReference>
<feature type="compositionally biased region" description="Basic and acidic residues" evidence="2">
    <location>
        <begin position="376"/>
        <end position="388"/>
    </location>
</feature>
<dbReference type="KEGG" id="aali:118468310"/>
<dbReference type="InterPro" id="IPR050656">
    <property type="entry name" value="PINX1"/>
</dbReference>
<feature type="compositionally biased region" description="Basic and acidic residues" evidence="2">
    <location>
        <begin position="428"/>
        <end position="437"/>
    </location>
</feature>
<dbReference type="EnsemblMetazoa" id="AALB016759-RA">
    <property type="protein sequence ID" value="AALB016759-PA"/>
    <property type="gene ID" value="AALB016759"/>
</dbReference>
<proteinExistence type="predicted"/>
<reference evidence="4 5" key="1">
    <citation type="journal article" date="2017" name="G3 (Bethesda)">
        <title>The Physical Genome Mapping of Anopheles albimanus Corrected Scaffold Misassemblies and Identified Interarm Rearrangements in Genus Anopheles.</title>
        <authorList>
            <person name="Artemov G.N."/>
            <person name="Peery A.N."/>
            <person name="Jiang X."/>
            <person name="Tu Z."/>
            <person name="Stegniy V.N."/>
            <person name="Sharakhova M.V."/>
            <person name="Sharakhov I.V."/>
        </authorList>
    </citation>
    <scope>NUCLEOTIDE SEQUENCE [LARGE SCALE GENOMIC DNA]</scope>
    <source>
        <strain evidence="4 5">ALBI9_A</strain>
    </source>
</reference>
<feature type="region of interest" description="Disordered" evidence="2">
    <location>
        <begin position="215"/>
        <end position="247"/>
    </location>
</feature>
<dbReference type="PROSITE" id="PS50174">
    <property type="entry name" value="G_PATCH"/>
    <property type="match status" value="1"/>
</dbReference>
<evidence type="ECO:0000256" key="1">
    <source>
        <dbReference type="ARBA" id="ARBA00040365"/>
    </source>
</evidence>
<dbReference type="SMART" id="SM00443">
    <property type="entry name" value="G_patch"/>
    <property type="match status" value="1"/>
</dbReference>
<evidence type="ECO:0000259" key="3">
    <source>
        <dbReference type="PROSITE" id="PS50174"/>
    </source>
</evidence>
<dbReference type="GeneID" id="118468310"/>
<feature type="domain" description="G-patch" evidence="3">
    <location>
        <begin position="1"/>
        <end position="46"/>
    </location>
</feature>
<reference evidence="4" key="2">
    <citation type="submission" date="2022-08" db="UniProtKB">
        <authorList>
            <consortium name="EnsemblMetazoa"/>
        </authorList>
    </citation>
    <scope>IDENTIFICATION</scope>
    <source>
        <strain evidence="4">STECLA/ALBI9_A</strain>
    </source>
</reference>
<dbReference type="AlphaFoldDB" id="A0A8W7K9V0"/>